<dbReference type="EMBL" id="CAKXAJ010026328">
    <property type="protein sequence ID" value="CAH2266933.1"/>
    <property type="molecule type" value="Genomic_DNA"/>
</dbReference>
<keyword evidence="3" id="KW-1185">Reference proteome</keyword>
<evidence type="ECO:0000313" key="2">
    <source>
        <dbReference type="EMBL" id="CAH2266933.1"/>
    </source>
</evidence>
<dbReference type="AlphaFoldDB" id="A0A8S4SN49"/>
<reference evidence="2" key="1">
    <citation type="submission" date="2022-03" db="EMBL/GenBank/DDBJ databases">
        <authorList>
            <person name="Lindestad O."/>
        </authorList>
    </citation>
    <scope>NUCLEOTIDE SEQUENCE</scope>
</reference>
<name>A0A8S4SN49_9NEOP</name>
<dbReference type="OrthoDB" id="420169at2759"/>
<feature type="region of interest" description="Disordered" evidence="1">
    <location>
        <begin position="1"/>
        <end position="21"/>
    </location>
</feature>
<accession>A0A8S4SN49</accession>
<gene>
    <name evidence="2" type="primary">jg8837</name>
    <name evidence="2" type="ORF">PAEG_LOCUS25531</name>
</gene>
<comment type="caution">
    <text evidence="2">The sequence shown here is derived from an EMBL/GenBank/DDBJ whole genome shotgun (WGS) entry which is preliminary data.</text>
</comment>
<organism evidence="2 3">
    <name type="scientific">Pararge aegeria aegeria</name>
    <dbReference type="NCBI Taxonomy" id="348720"/>
    <lineage>
        <taxon>Eukaryota</taxon>
        <taxon>Metazoa</taxon>
        <taxon>Ecdysozoa</taxon>
        <taxon>Arthropoda</taxon>
        <taxon>Hexapoda</taxon>
        <taxon>Insecta</taxon>
        <taxon>Pterygota</taxon>
        <taxon>Neoptera</taxon>
        <taxon>Endopterygota</taxon>
        <taxon>Lepidoptera</taxon>
        <taxon>Glossata</taxon>
        <taxon>Ditrysia</taxon>
        <taxon>Papilionoidea</taxon>
        <taxon>Nymphalidae</taxon>
        <taxon>Satyrinae</taxon>
        <taxon>Satyrini</taxon>
        <taxon>Parargina</taxon>
        <taxon>Pararge</taxon>
    </lineage>
</organism>
<feature type="compositionally biased region" description="Basic and acidic residues" evidence="1">
    <location>
        <begin position="1"/>
        <end position="12"/>
    </location>
</feature>
<sequence length="93" mass="10542">MEKYLRPDRFDGDSSLSSTSPEWEHWKRTFNNFLAAQAVSAAPNAQAVSDDTKLQLLINHISPRVFRSNSDCTTYATAITPLDVLYIKPIKRI</sequence>
<protein>
    <submittedName>
        <fullName evidence="2">Jg8837 protein</fullName>
    </submittedName>
</protein>
<dbReference type="Proteomes" id="UP000838756">
    <property type="component" value="Unassembled WGS sequence"/>
</dbReference>
<evidence type="ECO:0000256" key="1">
    <source>
        <dbReference type="SAM" id="MobiDB-lite"/>
    </source>
</evidence>
<evidence type="ECO:0000313" key="3">
    <source>
        <dbReference type="Proteomes" id="UP000838756"/>
    </source>
</evidence>
<proteinExistence type="predicted"/>